<name>A0A183MV59_9TREM</name>
<dbReference type="EMBL" id="UZAI01018124">
    <property type="protein sequence ID" value="VDP33520.1"/>
    <property type="molecule type" value="Genomic_DNA"/>
</dbReference>
<reference evidence="1 2" key="1">
    <citation type="submission" date="2018-11" db="EMBL/GenBank/DDBJ databases">
        <authorList>
            <consortium name="Pathogen Informatics"/>
        </authorList>
    </citation>
    <scope>NUCLEOTIDE SEQUENCE [LARGE SCALE GENOMIC DNA]</scope>
    <source>
        <strain evidence="1 2">Zambia</strain>
    </source>
</reference>
<dbReference type="Proteomes" id="UP000277204">
    <property type="component" value="Unassembled WGS sequence"/>
</dbReference>
<evidence type="ECO:0000313" key="2">
    <source>
        <dbReference type="Proteomes" id="UP000277204"/>
    </source>
</evidence>
<keyword evidence="2" id="KW-1185">Reference proteome</keyword>
<protein>
    <submittedName>
        <fullName evidence="1">Uncharacterized protein</fullName>
    </submittedName>
</protein>
<sequence length="92" mass="10514">MVVGGSRQETLNLSFVLLGTRQQSVSVILKELLLPDGLDLVSPSFTFSGVVAIKIFWKLLSDRRIEKICEKFVWIEYSIQLPITHQPLEREI</sequence>
<accession>A0A183MV59</accession>
<gene>
    <name evidence="1" type="ORF">SMRZ_LOCUS19934</name>
</gene>
<organism evidence="1 2">
    <name type="scientific">Schistosoma margrebowiei</name>
    <dbReference type="NCBI Taxonomy" id="48269"/>
    <lineage>
        <taxon>Eukaryota</taxon>
        <taxon>Metazoa</taxon>
        <taxon>Spiralia</taxon>
        <taxon>Lophotrochozoa</taxon>
        <taxon>Platyhelminthes</taxon>
        <taxon>Trematoda</taxon>
        <taxon>Digenea</taxon>
        <taxon>Strigeidida</taxon>
        <taxon>Schistosomatoidea</taxon>
        <taxon>Schistosomatidae</taxon>
        <taxon>Schistosoma</taxon>
    </lineage>
</organism>
<dbReference type="AlphaFoldDB" id="A0A183MV59"/>
<proteinExistence type="predicted"/>
<evidence type="ECO:0000313" key="1">
    <source>
        <dbReference type="EMBL" id="VDP33520.1"/>
    </source>
</evidence>